<dbReference type="AlphaFoldDB" id="A0A0F5EZS0"/>
<dbReference type="EMBL" id="UFSW01000001">
    <property type="protein sequence ID" value="SUU97078.1"/>
    <property type="molecule type" value="Genomic_DNA"/>
</dbReference>
<dbReference type="Proteomes" id="UP000254620">
    <property type="component" value="Unassembled WGS sequence"/>
</dbReference>
<proteinExistence type="predicted"/>
<dbReference type="EMBL" id="RQXS01000031">
    <property type="protein sequence ID" value="RZN58649.1"/>
    <property type="molecule type" value="Genomic_DNA"/>
</dbReference>
<organism evidence="2 5">
    <name type="scientific">Avibacterium paragallinarum</name>
    <name type="common">Haemophilus gallinarum</name>
    <dbReference type="NCBI Taxonomy" id="728"/>
    <lineage>
        <taxon>Bacteria</taxon>
        <taxon>Pseudomonadati</taxon>
        <taxon>Pseudomonadota</taxon>
        <taxon>Gammaproteobacteria</taxon>
        <taxon>Pasteurellales</taxon>
        <taxon>Pasteurellaceae</taxon>
        <taxon>Avibacterium</taxon>
    </lineage>
</organism>
<reference evidence="3 4" key="1">
    <citation type="submission" date="2018-06" db="EMBL/GenBank/DDBJ databases">
        <authorList>
            <consortium name="Pathogen Informatics"/>
            <person name="Doyle S."/>
        </authorList>
    </citation>
    <scope>NUCLEOTIDE SEQUENCE [LARGE SCALE GENOMIC DNA]</scope>
    <source>
        <strain evidence="3 4">NCTC10926</strain>
    </source>
</reference>
<dbReference type="OrthoDB" id="5677277at2"/>
<protein>
    <recommendedName>
        <fullName evidence="6">Lipoprotein</fullName>
    </recommendedName>
</protein>
<feature type="chain" id="PRO_5035990150" description="Lipoprotein" evidence="1">
    <location>
        <begin position="21"/>
        <end position="172"/>
    </location>
</feature>
<name>A0A0F5EZS0_AVIPA</name>
<accession>A0A0F5EZS0</accession>
<evidence type="ECO:0000313" key="4">
    <source>
        <dbReference type="Proteomes" id="UP000254620"/>
    </source>
</evidence>
<evidence type="ECO:0000256" key="1">
    <source>
        <dbReference type="SAM" id="SignalP"/>
    </source>
</evidence>
<dbReference type="RefSeq" id="WP_046098340.1">
    <property type="nucleotide sequence ID" value="NZ_LAEN01000042.1"/>
</dbReference>
<gene>
    <name evidence="2" type="ORF">EIG79_07355</name>
    <name evidence="3" type="ORF">NCTC10926_00445</name>
</gene>
<sequence length="172" mass="18680">MKKLVLIGLASAVLAGCATAPKEVNLSHKFDAAQAQSQLNGKETLKGNAFLRQVGGGIVNCAGSTVELYPANPYSTERLFAQYPTSSWDGSVYKANVKFTPDDSRFETVKKTTTCDSEGNFEFESIKDGNYIVVTEVVWSVPSQYGMQRQGGYLLKNISVSKGHKSKVVITK</sequence>
<feature type="signal peptide" evidence="1">
    <location>
        <begin position="1"/>
        <end position="20"/>
    </location>
</feature>
<dbReference type="SUPFAM" id="SSF117074">
    <property type="entry name" value="Hypothetical protein PA1324"/>
    <property type="match status" value="1"/>
</dbReference>
<evidence type="ECO:0000313" key="2">
    <source>
        <dbReference type="EMBL" id="RZN58649.1"/>
    </source>
</evidence>
<dbReference type="Proteomes" id="UP000294229">
    <property type="component" value="Unassembled WGS sequence"/>
</dbReference>
<evidence type="ECO:0008006" key="6">
    <source>
        <dbReference type="Google" id="ProtNLM"/>
    </source>
</evidence>
<keyword evidence="1" id="KW-0732">Signal</keyword>
<evidence type="ECO:0000313" key="3">
    <source>
        <dbReference type="EMBL" id="SUU97078.1"/>
    </source>
</evidence>
<reference evidence="2 5" key="2">
    <citation type="submission" date="2018-11" db="EMBL/GenBank/DDBJ databases">
        <title>Sequencing Av. paragallinarum serogroups.</title>
        <authorList>
            <person name="Hellmuth J.E."/>
            <person name="Boucher C.E."/>
            <person name="Cason E.D."/>
        </authorList>
    </citation>
    <scope>NUCLEOTIDE SEQUENCE [LARGE SCALE GENOMIC DNA]</scope>
    <source>
        <strain evidence="2 5">SA-3</strain>
    </source>
</reference>
<evidence type="ECO:0000313" key="5">
    <source>
        <dbReference type="Proteomes" id="UP000294229"/>
    </source>
</evidence>
<dbReference type="PROSITE" id="PS51257">
    <property type="entry name" value="PROKAR_LIPOPROTEIN"/>
    <property type="match status" value="1"/>
</dbReference>